<keyword evidence="5" id="KW-1185">Reference proteome</keyword>
<evidence type="ECO:0000313" key="4">
    <source>
        <dbReference type="EMBL" id="SMD46048.1"/>
    </source>
</evidence>
<dbReference type="GO" id="GO:0006313">
    <property type="term" value="P:DNA transposition"/>
    <property type="evidence" value="ECO:0007669"/>
    <property type="project" value="InterPro"/>
</dbReference>
<dbReference type="InterPro" id="IPR009057">
    <property type="entry name" value="Homeodomain-like_sf"/>
</dbReference>
<name>A0A1W2HAH5_9BACT</name>
<dbReference type="EMBL" id="LT838813">
    <property type="protein sequence ID" value="SMD46048.1"/>
    <property type="molecule type" value="Genomic_DNA"/>
</dbReference>
<evidence type="ECO:0000313" key="2">
    <source>
        <dbReference type="EMBL" id="SMD44261.1"/>
    </source>
</evidence>
<evidence type="ECO:0000313" key="5">
    <source>
        <dbReference type="Proteomes" id="UP000192333"/>
    </source>
</evidence>
<sequence length="113" mass="13689">MTIDERRRRRFSEEFRKEQVCLIESGRVSIIEVSRLHEVKVESVKRWLVRFGKKKLPEKIIVTTGRDIDRLRELEKENRRLLELIGRQQVELVYQKELIILAEEKLGENFKKK</sequence>
<dbReference type="Pfam" id="PF01527">
    <property type="entry name" value="HTH_Tnp_1"/>
    <property type="match status" value="1"/>
</dbReference>
<dbReference type="EMBL" id="LT838813">
    <property type="protein sequence ID" value="SMD43802.1"/>
    <property type="molecule type" value="Genomic_DNA"/>
</dbReference>
<protein>
    <submittedName>
        <fullName evidence="3">Transposase</fullName>
    </submittedName>
</protein>
<dbReference type="AlphaFoldDB" id="A0A1W2HAH5"/>
<dbReference type="EMBL" id="LT838813">
    <property type="protein sequence ID" value="SMD44261.1"/>
    <property type="molecule type" value="Genomic_DNA"/>
</dbReference>
<dbReference type="InterPro" id="IPR002514">
    <property type="entry name" value="Transposase_8"/>
</dbReference>
<evidence type="ECO:0000313" key="3">
    <source>
        <dbReference type="EMBL" id="SMD45873.1"/>
    </source>
</evidence>
<dbReference type="EMBL" id="LT838813">
    <property type="protein sequence ID" value="SMD45873.1"/>
    <property type="molecule type" value="Genomic_DNA"/>
</dbReference>
<dbReference type="GO" id="GO:0004803">
    <property type="term" value="F:transposase activity"/>
    <property type="evidence" value="ECO:0007669"/>
    <property type="project" value="InterPro"/>
</dbReference>
<organism evidence="3 5">
    <name type="scientific">Aquiflexum balticum DSM 16537</name>
    <dbReference type="NCBI Taxonomy" id="758820"/>
    <lineage>
        <taxon>Bacteria</taxon>
        <taxon>Pseudomonadati</taxon>
        <taxon>Bacteroidota</taxon>
        <taxon>Cytophagia</taxon>
        <taxon>Cytophagales</taxon>
        <taxon>Cyclobacteriaceae</taxon>
        <taxon>Aquiflexum</taxon>
    </lineage>
</organism>
<reference evidence="5" key="1">
    <citation type="submission" date="2017-04" db="EMBL/GenBank/DDBJ databases">
        <authorList>
            <person name="Varghese N."/>
            <person name="Submissions S."/>
        </authorList>
    </citation>
    <scope>NUCLEOTIDE SEQUENCE [LARGE SCALE GENOMIC DNA]</scope>
    <source>
        <strain evidence="5">DSM 16537</strain>
    </source>
</reference>
<reference evidence="3" key="2">
    <citation type="submission" date="2017-04" db="EMBL/GenBank/DDBJ databases">
        <authorList>
            <person name="Afonso C.L."/>
            <person name="Miller P.J."/>
            <person name="Scott M.A."/>
            <person name="Spackman E."/>
            <person name="Goraichik I."/>
            <person name="Dimitrov K.M."/>
            <person name="Suarez D.L."/>
            <person name="Swayne D.E."/>
        </authorList>
    </citation>
    <scope>NUCLEOTIDE SEQUENCE [LARGE SCALE GENOMIC DNA]</scope>
    <source>
        <strain evidence="3">DSM 16537</strain>
    </source>
</reference>
<dbReference type="SUPFAM" id="SSF46689">
    <property type="entry name" value="Homeodomain-like"/>
    <property type="match status" value="1"/>
</dbReference>
<evidence type="ECO:0000313" key="1">
    <source>
        <dbReference type="EMBL" id="SMD43802.1"/>
    </source>
</evidence>
<accession>A0A1W2HAH5</accession>
<dbReference type="GO" id="GO:0003677">
    <property type="term" value="F:DNA binding"/>
    <property type="evidence" value="ECO:0007669"/>
    <property type="project" value="InterPro"/>
</dbReference>
<dbReference type="RefSeq" id="WP_084120666.1">
    <property type="nucleotide sequence ID" value="NZ_LT838813.1"/>
</dbReference>
<gene>
    <name evidence="1" type="ORF">SAMN00777080_2411</name>
    <name evidence="2" type="ORF">SAMN00777080_2881</name>
    <name evidence="3" type="ORF">SAMN00777080_4546</name>
    <name evidence="4" type="ORF">SAMN00777080_4727</name>
</gene>
<dbReference type="Proteomes" id="UP000192333">
    <property type="component" value="Chromosome I"/>
</dbReference>
<dbReference type="STRING" id="758820.SAMN00777080_2411"/>
<proteinExistence type="predicted"/>